<organism evidence="4 5">
    <name type="scientific">Periconia macrospinosa</name>
    <dbReference type="NCBI Taxonomy" id="97972"/>
    <lineage>
        <taxon>Eukaryota</taxon>
        <taxon>Fungi</taxon>
        <taxon>Dikarya</taxon>
        <taxon>Ascomycota</taxon>
        <taxon>Pezizomycotina</taxon>
        <taxon>Dothideomycetes</taxon>
        <taxon>Pleosporomycetidae</taxon>
        <taxon>Pleosporales</taxon>
        <taxon>Massarineae</taxon>
        <taxon>Periconiaceae</taxon>
        <taxon>Periconia</taxon>
    </lineage>
</organism>
<evidence type="ECO:0000313" key="5">
    <source>
        <dbReference type="Proteomes" id="UP000244855"/>
    </source>
</evidence>
<keyword evidence="5" id="KW-1185">Reference proteome</keyword>
<gene>
    <name evidence="4" type="ORF">DM02DRAFT_654188</name>
</gene>
<dbReference type="STRING" id="97972.A0A2V1DUE2"/>
<dbReference type="Proteomes" id="UP000244855">
    <property type="component" value="Unassembled WGS sequence"/>
</dbReference>
<evidence type="ECO:0000256" key="2">
    <source>
        <dbReference type="SAM" id="MobiDB-lite"/>
    </source>
</evidence>
<feature type="coiled-coil region" evidence="1">
    <location>
        <begin position="74"/>
        <end position="101"/>
    </location>
</feature>
<name>A0A2V1DUE2_9PLEO</name>
<dbReference type="Gene3D" id="4.10.280.10">
    <property type="entry name" value="Helix-loop-helix DNA-binding domain"/>
    <property type="match status" value="1"/>
</dbReference>
<dbReference type="Pfam" id="PF00010">
    <property type="entry name" value="HLH"/>
    <property type="match status" value="1"/>
</dbReference>
<keyword evidence="1" id="KW-0175">Coiled coil</keyword>
<dbReference type="EMBL" id="KZ805353">
    <property type="protein sequence ID" value="PVI01709.1"/>
    <property type="molecule type" value="Genomic_DNA"/>
</dbReference>
<proteinExistence type="predicted"/>
<dbReference type="InterPro" id="IPR011598">
    <property type="entry name" value="bHLH_dom"/>
</dbReference>
<dbReference type="PROSITE" id="PS50888">
    <property type="entry name" value="BHLH"/>
    <property type="match status" value="1"/>
</dbReference>
<evidence type="ECO:0000259" key="3">
    <source>
        <dbReference type="PROSITE" id="PS50888"/>
    </source>
</evidence>
<evidence type="ECO:0000313" key="4">
    <source>
        <dbReference type="EMBL" id="PVI01709.1"/>
    </source>
</evidence>
<feature type="compositionally biased region" description="Basic and acidic residues" evidence="2">
    <location>
        <begin position="145"/>
        <end position="156"/>
    </location>
</feature>
<reference evidence="4 5" key="1">
    <citation type="journal article" date="2018" name="Sci. Rep.">
        <title>Comparative genomics provides insights into the lifestyle and reveals functional heterogeneity of dark septate endophytic fungi.</title>
        <authorList>
            <person name="Knapp D.G."/>
            <person name="Nemeth J.B."/>
            <person name="Barry K."/>
            <person name="Hainaut M."/>
            <person name="Henrissat B."/>
            <person name="Johnson J."/>
            <person name="Kuo A."/>
            <person name="Lim J.H.P."/>
            <person name="Lipzen A."/>
            <person name="Nolan M."/>
            <person name="Ohm R.A."/>
            <person name="Tamas L."/>
            <person name="Grigoriev I.V."/>
            <person name="Spatafora J.W."/>
            <person name="Nagy L.G."/>
            <person name="Kovacs G.M."/>
        </authorList>
    </citation>
    <scope>NUCLEOTIDE SEQUENCE [LARGE SCALE GENOMIC DNA]</scope>
    <source>
        <strain evidence="4 5">DSE2036</strain>
    </source>
</reference>
<feature type="compositionally biased region" description="Polar residues" evidence="2">
    <location>
        <begin position="169"/>
        <end position="178"/>
    </location>
</feature>
<dbReference type="OrthoDB" id="8964853at2759"/>
<feature type="domain" description="BHLH" evidence="3">
    <location>
        <begin position="18"/>
        <end position="70"/>
    </location>
</feature>
<feature type="region of interest" description="Disordered" evidence="2">
    <location>
        <begin position="132"/>
        <end position="178"/>
    </location>
</feature>
<protein>
    <recommendedName>
        <fullName evidence="3">BHLH domain-containing protein</fullName>
    </recommendedName>
</protein>
<evidence type="ECO:0000256" key="1">
    <source>
        <dbReference type="SAM" id="Coils"/>
    </source>
</evidence>
<dbReference type="CDD" id="cd00083">
    <property type="entry name" value="bHLH_SF"/>
    <property type="match status" value="1"/>
</dbReference>
<dbReference type="GO" id="GO:0046983">
    <property type="term" value="F:protein dimerization activity"/>
    <property type="evidence" value="ECO:0007669"/>
    <property type="project" value="InterPro"/>
</dbReference>
<dbReference type="SUPFAM" id="SSF47459">
    <property type="entry name" value="HLH, helix-loop-helix DNA-binding domain"/>
    <property type="match status" value="1"/>
</dbReference>
<dbReference type="AlphaFoldDB" id="A0A2V1DUE2"/>
<accession>A0A2V1DUE2</accession>
<sequence length="178" mass="19940">MSGSTGNKKKRVRKWTSEERAAHRIFEKSRREAFNDSMIDLARHIPSLTGTRRLNKHMIVEHSVARHRAQRQLAMSALEDMQALIAERDELLAEVNQWRTASSALPLREVESRGKNLQELLATKNEVFGTFPNGFGDNAPEEGSGDDHANANEHEMPPAGMPTSVAPLTFTQELSNQP</sequence>
<dbReference type="InterPro" id="IPR036638">
    <property type="entry name" value="HLH_DNA-bd_sf"/>
</dbReference>